<organism evidence="4 5">
    <name type="scientific">Pseudoalteromonas fenneropenaei</name>
    <dbReference type="NCBI Taxonomy" id="1737459"/>
    <lineage>
        <taxon>Bacteria</taxon>
        <taxon>Pseudomonadati</taxon>
        <taxon>Pseudomonadota</taxon>
        <taxon>Gammaproteobacteria</taxon>
        <taxon>Alteromonadales</taxon>
        <taxon>Pseudoalteromonadaceae</taxon>
        <taxon>Pseudoalteromonas</taxon>
    </lineage>
</organism>
<gene>
    <name evidence="4" type="ORF">ACFOEE_14075</name>
</gene>
<protein>
    <submittedName>
        <fullName evidence="4">DUF4097 domain-containing protein</fullName>
    </submittedName>
</protein>
<keyword evidence="2" id="KW-0732">Signal</keyword>
<feature type="region of interest" description="Disordered" evidence="1">
    <location>
        <begin position="274"/>
        <end position="299"/>
    </location>
</feature>
<dbReference type="Pfam" id="PF13349">
    <property type="entry name" value="DUF4097"/>
    <property type="match status" value="1"/>
</dbReference>
<evidence type="ECO:0000256" key="1">
    <source>
        <dbReference type="SAM" id="MobiDB-lite"/>
    </source>
</evidence>
<accession>A0ABV7CM53</accession>
<dbReference type="RefSeq" id="WP_377125442.1">
    <property type="nucleotide sequence ID" value="NZ_JBHRSD010000025.1"/>
</dbReference>
<evidence type="ECO:0000256" key="2">
    <source>
        <dbReference type="SAM" id="SignalP"/>
    </source>
</evidence>
<feature type="signal peptide" evidence="2">
    <location>
        <begin position="1"/>
        <end position="22"/>
    </location>
</feature>
<feature type="domain" description="DUF4097" evidence="3">
    <location>
        <begin position="37"/>
        <end position="316"/>
    </location>
</feature>
<feature type="chain" id="PRO_5045297441" evidence="2">
    <location>
        <begin position="23"/>
        <end position="318"/>
    </location>
</feature>
<evidence type="ECO:0000313" key="4">
    <source>
        <dbReference type="EMBL" id="MFC3033651.1"/>
    </source>
</evidence>
<evidence type="ECO:0000259" key="3">
    <source>
        <dbReference type="Pfam" id="PF13349"/>
    </source>
</evidence>
<dbReference type="InterPro" id="IPR025164">
    <property type="entry name" value="Toastrack_DUF4097"/>
</dbReference>
<dbReference type="Proteomes" id="UP001595453">
    <property type="component" value="Unassembled WGS sequence"/>
</dbReference>
<comment type="caution">
    <text evidence="4">The sequence shown here is derived from an EMBL/GenBank/DDBJ whole genome shotgun (WGS) entry which is preliminary data.</text>
</comment>
<name>A0ABV7CM53_9GAMM</name>
<keyword evidence="5" id="KW-1185">Reference proteome</keyword>
<proteinExistence type="predicted"/>
<dbReference type="EMBL" id="JBHRSD010000025">
    <property type="protein sequence ID" value="MFC3033651.1"/>
    <property type="molecule type" value="Genomic_DNA"/>
</dbReference>
<evidence type="ECO:0000313" key="5">
    <source>
        <dbReference type="Proteomes" id="UP001595453"/>
    </source>
</evidence>
<sequence>MKNIMCTLALVPGLLASSLALAGEQIDRQIDVPKDGKIIIENDRGEVEIRAWNEASFKVSGELDDLAKGYKLETRGQITEFIVDMPKRNGRFSKDGDGSKLVIYMPTQSALELEGVSLDVTLAELSNHTSIKTVNGNIKAKQLSGKTNLATVNGDIDSHNLDGDIHLETVNGNINDKASSGYLRINAVNGEIESHSKAHQVKFENVNGEVELTLEDLAELDFNTVNGEATIKVLKLADDARIDMNSVSGDATLLLPKGVSANFDIQTHAGGSIRNQLSDEKASKAKYGPSKRLSFSTEGGKGNVEIDTVSGTITIKSH</sequence>
<reference evidence="5" key="1">
    <citation type="journal article" date="2019" name="Int. J. Syst. Evol. Microbiol.">
        <title>The Global Catalogue of Microorganisms (GCM) 10K type strain sequencing project: providing services to taxonomists for standard genome sequencing and annotation.</title>
        <authorList>
            <consortium name="The Broad Institute Genomics Platform"/>
            <consortium name="The Broad Institute Genome Sequencing Center for Infectious Disease"/>
            <person name="Wu L."/>
            <person name="Ma J."/>
        </authorList>
    </citation>
    <scope>NUCLEOTIDE SEQUENCE [LARGE SCALE GENOMIC DNA]</scope>
    <source>
        <strain evidence="5">KCTC 42730</strain>
    </source>
</reference>